<dbReference type="CDD" id="cd23992">
    <property type="entry name" value="PBP_GOBP"/>
    <property type="match status" value="1"/>
</dbReference>
<reference evidence="7" key="1">
    <citation type="journal article" date="2014" name="Insect Biochem. Mol. Biol.">
        <title>An insight into the sialome of the frog biting fly, Corethrella appendiculata.</title>
        <authorList>
            <person name="Ribeiro J.M.C."/>
            <person name="Chagas A.C."/>
            <person name="Pham V.M."/>
            <person name="Lounibos L.P."/>
            <person name="Calvo E."/>
        </authorList>
    </citation>
    <scope>NUCLEOTIDE SEQUENCE</scope>
    <source>
        <tissue evidence="7">Salivary glands</tissue>
    </source>
</reference>
<dbReference type="SMART" id="SM00708">
    <property type="entry name" value="PhBP"/>
    <property type="match status" value="1"/>
</dbReference>
<feature type="chain" id="PRO_5004659619" evidence="6">
    <location>
        <begin position="21"/>
        <end position="124"/>
    </location>
</feature>
<dbReference type="EMBL" id="GANO01003857">
    <property type="protein sequence ID" value="JAB56014.1"/>
    <property type="molecule type" value="mRNA"/>
</dbReference>
<dbReference type="SUPFAM" id="SSF47565">
    <property type="entry name" value="Insect pheromone/odorant-binding proteins"/>
    <property type="match status" value="1"/>
</dbReference>
<proteinExistence type="evidence at transcript level"/>
<sequence length="124" mass="14466">MKFLVLLFCIAMIFNNPTAGKVFDVLLDDCNKCKESLNVENEILDKYYDTIVPDEEPHSCFAHCVLNKLNLFTDDGSGPNFELFSKMFSPTIYKNFKLCFDEITERSMKCEWAYEVFKCIRKNS</sequence>
<evidence type="ECO:0000313" key="7">
    <source>
        <dbReference type="EMBL" id="JAB56014.1"/>
    </source>
</evidence>
<evidence type="ECO:0000256" key="3">
    <source>
        <dbReference type="ARBA" id="ARBA00022525"/>
    </source>
</evidence>
<dbReference type="AlphaFoldDB" id="U5ER84"/>
<evidence type="ECO:0000256" key="1">
    <source>
        <dbReference type="ARBA" id="ARBA00004613"/>
    </source>
</evidence>
<evidence type="ECO:0000256" key="5">
    <source>
        <dbReference type="ARBA" id="ARBA00023157"/>
    </source>
</evidence>
<accession>U5ER84</accession>
<comment type="similarity">
    <text evidence="2">Belongs to the PBP/GOBP family.</text>
</comment>
<feature type="signal peptide" evidence="6">
    <location>
        <begin position="1"/>
        <end position="20"/>
    </location>
</feature>
<dbReference type="GO" id="GO:0005615">
    <property type="term" value="C:extracellular space"/>
    <property type="evidence" value="ECO:0007669"/>
    <property type="project" value="TreeGrafter"/>
</dbReference>
<keyword evidence="4 6" id="KW-0732">Signal</keyword>
<organism evidence="7">
    <name type="scientific">Corethrella appendiculata</name>
    <dbReference type="NCBI Taxonomy" id="1370023"/>
    <lineage>
        <taxon>Eukaryota</taxon>
        <taxon>Metazoa</taxon>
        <taxon>Ecdysozoa</taxon>
        <taxon>Arthropoda</taxon>
        <taxon>Hexapoda</taxon>
        <taxon>Insecta</taxon>
        <taxon>Pterygota</taxon>
        <taxon>Neoptera</taxon>
        <taxon>Endopterygota</taxon>
        <taxon>Diptera</taxon>
        <taxon>Nematocera</taxon>
        <taxon>Culicoidea</taxon>
        <taxon>Chaoboridae</taxon>
        <taxon>Corethrella</taxon>
    </lineage>
</organism>
<protein>
    <submittedName>
        <fullName evidence="7">Putative pbp/gobp family</fullName>
    </submittedName>
</protein>
<dbReference type="Gene3D" id="1.10.238.20">
    <property type="entry name" value="Pheromone/general odorant binding protein domain"/>
    <property type="match status" value="1"/>
</dbReference>
<name>U5ER84_9DIPT</name>
<dbReference type="PANTHER" id="PTHR11857:SF46">
    <property type="entry name" value="GENERAL ODORANT-BINDING PROTEIN 99A-RELATED"/>
    <property type="match status" value="1"/>
</dbReference>
<evidence type="ECO:0000256" key="4">
    <source>
        <dbReference type="ARBA" id="ARBA00022729"/>
    </source>
</evidence>
<dbReference type="GO" id="GO:0005549">
    <property type="term" value="F:odorant binding"/>
    <property type="evidence" value="ECO:0007669"/>
    <property type="project" value="InterPro"/>
</dbReference>
<keyword evidence="3" id="KW-0964">Secreted</keyword>
<keyword evidence="5" id="KW-1015">Disulfide bond</keyword>
<dbReference type="PANTHER" id="PTHR11857">
    <property type="entry name" value="ODORANT BINDING PROTEIN-RELATED"/>
    <property type="match status" value="1"/>
</dbReference>
<dbReference type="Pfam" id="PF01395">
    <property type="entry name" value="PBP_GOBP"/>
    <property type="match status" value="1"/>
</dbReference>
<evidence type="ECO:0000256" key="6">
    <source>
        <dbReference type="SAM" id="SignalP"/>
    </source>
</evidence>
<dbReference type="InterPro" id="IPR036728">
    <property type="entry name" value="PBP_GOBP_sf"/>
</dbReference>
<dbReference type="InterPro" id="IPR006170">
    <property type="entry name" value="PBP/GOBP"/>
</dbReference>
<comment type="subcellular location">
    <subcellularLocation>
        <location evidence="1">Secreted</location>
    </subcellularLocation>
</comment>
<evidence type="ECO:0000256" key="2">
    <source>
        <dbReference type="ARBA" id="ARBA00008098"/>
    </source>
</evidence>
<dbReference type="GO" id="GO:0007608">
    <property type="term" value="P:sensory perception of smell"/>
    <property type="evidence" value="ECO:0007669"/>
    <property type="project" value="TreeGrafter"/>
</dbReference>